<dbReference type="EMBL" id="JAHLQT010001931">
    <property type="protein sequence ID" value="KAG7177682.1"/>
    <property type="molecule type" value="Genomic_DNA"/>
</dbReference>
<proteinExistence type="inferred from homology"/>
<evidence type="ECO:0000313" key="13">
    <source>
        <dbReference type="EMBL" id="KAG7177682.1"/>
    </source>
</evidence>
<evidence type="ECO:0000259" key="12">
    <source>
        <dbReference type="PROSITE" id="PS50262"/>
    </source>
</evidence>
<keyword evidence="14" id="KW-1185">Reference proteome</keyword>
<evidence type="ECO:0000256" key="10">
    <source>
        <dbReference type="RuleBase" id="RU000688"/>
    </source>
</evidence>
<dbReference type="Proteomes" id="UP000747542">
    <property type="component" value="Unassembled WGS sequence"/>
</dbReference>
<dbReference type="PROSITE" id="PS00237">
    <property type="entry name" value="G_PROTEIN_RECEP_F1_1"/>
    <property type="match status" value="1"/>
</dbReference>
<dbReference type="PROSITE" id="PS50262">
    <property type="entry name" value="G_PROTEIN_RECEP_F1_2"/>
    <property type="match status" value="1"/>
</dbReference>
<keyword evidence="8 10" id="KW-0675">Receptor</keyword>
<keyword evidence="3" id="KW-1003">Cell membrane</keyword>
<dbReference type="CDD" id="cd00637">
    <property type="entry name" value="7tm_classA_rhodopsin-like"/>
    <property type="match status" value="1"/>
</dbReference>
<keyword evidence="7 11" id="KW-0472">Membrane</keyword>
<evidence type="ECO:0000256" key="3">
    <source>
        <dbReference type="ARBA" id="ARBA00022475"/>
    </source>
</evidence>
<keyword evidence="4 10" id="KW-0812">Transmembrane</keyword>
<accession>A0A8J5ND85</accession>
<dbReference type="GO" id="GO:0004930">
    <property type="term" value="F:G protein-coupled receptor activity"/>
    <property type="evidence" value="ECO:0007669"/>
    <property type="project" value="UniProtKB-KW"/>
</dbReference>
<dbReference type="SUPFAM" id="SSF81321">
    <property type="entry name" value="Family A G protein-coupled receptor-like"/>
    <property type="match status" value="1"/>
</dbReference>
<keyword evidence="5 11" id="KW-1133">Transmembrane helix</keyword>
<dbReference type="PANTHER" id="PTHR24228">
    <property type="entry name" value="B2 BRADYKININ RECEPTOR/ANGIOTENSIN II RECEPTOR"/>
    <property type="match status" value="1"/>
</dbReference>
<gene>
    <name evidence="13" type="primary">Tre1-L1</name>
    <name evidence="13" type="ORF">Hamer_G008345</name>
</gene>
<feature type="transmembrane region" description="Helical" evidence="11">
    <location>
        <begin position="143"/>
        <end position="173"/>
    </location>
</feature>
<evidence type="ECO:0000256" key="4">
    <source>
        <dbReference type="ARBA" id="ARBA00022692"/>
    </source>
</evidence>
<name>A0A8J5ND85_HOMAM</name>
<dbReference type="GO" id="GO:0005886">
    <property type="term" value="C:plasma membrane"/>
    <property type="evidence" value="ECO:0007669"/>
    <property type="project" value="UniProtKB-SubCell"/>
</dbReference>
<dbReference type="AlphaFoldDB" id="A0A8J5ND85"/>
<feature type="transmembrane region" description="Helical" evidence="11">
    <location>
        <begin position="274"/>
        <end position="298"/>
    </location>
</feature>
<feature type="transmembrane region" description="Helical" evidence="11">
    <location>
        <begin position="318"/>
        <end position="340"/>
    </location>
</feature>
<dbReference type="Gene3D" id="1.20.1070.10">
    <property type="entry name" value="Rhodopsin 7-helix transmembrane proteins"/>
    <property type="match status" value="1"/>
</dbReference>
<evidence type="ECO:0000256" key="11">
    <source>
        <dbReference type="SAM" id="Phobius"/>
    </source>
</evidence>
<evidence type="ECO:0000256" key="5">
    <source>
        <dbReference type="ARBA" id="ARBA00022989"/>
    </source>
</evidence>
<evidence type="ECO:0000256" key="2">
    <source>
        <dbReference type="ARBA" id="ARBA00010663"/>
    </source>
</evidence>
<sequence>MALVDGDQEGSAVLNPSLLCPPPVCLSVPSTSRSWGLRHLQESLKRDSSHTAAVYTSLELSVAIVQLCLHPQLTCSGVVSCEHLLESPYPDDMLPWNFTTIDDGLYHLNHNMTLWNTTISGLNNSTYYNHHTLHSYHQSQPPALWALILGVCMAGAVALVGGVCNLGAIVVLLKEGSRRRPGRPLVVVADTILLIQLAVVDLLYCSITLPIIMVTYLRPEPLPYTFCATAGFIRIANANVEFNTLGLVAIERFYHIKRGRSVGGGLFSVKLTRLYCLCLWAVGVLFQVPFVATGQYGFNQWTYKCDLIIGRVTRVVMVLGEVLLPLLVILGCYIAILYRVRHSKTLLAKYMDGHESKRGLGGQPIGLMRRYKAASRSLLGIVVMYLVCILPVSVYNIVGQDGSWKEAGIILYSIYWLQYIANTIIYVMSNIRYRVALRVFMTMSSGNKLQRGGLSLVLYPLLYCIRVFQCALQRVLTILKDSFEDKS</sequence>
<evidence type="ECO:0000256" key="9">
    <source>
        <dbReference type="ARBA" id="ARBA00023224"/>
    </source>
</evidence>
<evidence type="ECO:0000256" key="6">
    <source>
        <dbReference type="ARBA" id="ARBA00023040"/>
    </source>
</evidence>
<comment type="similarity">
    <text evidence="2 10">Belongs to the G-protein coupled receptor 1 family.</text>
</comment>
<evidence type="ECO:0000313" key="14">
    <source>
        <dbReference type="Proteomes" id="UP000747542"/>
    </source>
</evidence>
<organism evidence="13 14">
    <name type="scientific">Homarus americanus</name>
    <name type="common">American lobster</name>
    <dbReference type="NCBI Taxonomy" id="6706"/>
    <lineage>
        <taxon>Eukaryota</taxon>
        <taxon>Metazoa</taxon>
        <taxon>Ecdysozoa</taxon>
        <taxon>Arthropoda</taxon>
        <taxon>Crustacea</taxon>
        <taxon>Multicrustacea</taxon>
        <taxon>Malacostraca</taxon>
        <taxon>Eumalacostraca</taxon>
        <taxon>Eucarida</taxon>
        <taxon>Decapoda</taxon>
        <taxon>Pleocyemata</taxon>
        <taxon>Astacidea</taxon>
        <taxon>Nephropoidea</taxon>
        <taxon>Nephropidae</taxon>
        <taxon>Homarus</taxon>
    </lineage>
</organism>
<protein>
    <submittedName>
        <fullName evidence="13">Trapped in endoderm-1-like 1</fullName>
    </submittedName>
</protein>
<feature type="transmembrane region" description="Helical" evidence="11">
    <location>
        <begin position="409"/>
        <end position="428"/>
    </location>
</feature>
<evidence type="ECO:0000256" key="1">
    <source>
        <dbReference type="ARBA" id="ARBA00004651"/>
    </source>
</evidence>
<feature type="transmembrane region" description="Helical" evidence="11">
    <location>
        <begin position="232"/>
        <end position="254"/>
    </location>
</feature>
<reference evidence="13" key="1">
    <citation type="journal article" date="2021" name="Sci. Adv.">
        <title>The American lobster genome reveals insights on longevity, neural, and immune adaptations.</title>
        <authorList>
            <person name="Polinski J.M."/>
            <person name="Zimin A.V."/>
            <person name="Clark K.F."/>
            <person name="Kohn A.B."/>
            <person name="Sadowski N."/>
            <person name="Timp W."/>
            <person name="Ptitsyn A."/>
            <person name="Khanna P."/>
            <person name="Romanova D.Y."/>
            <person name="Williams P."/>
            <person name="Greenwood S.J."/>
            <person name="Moroz L.L."/>
            <person name="Walt D.R."/>
            <person name="Bodnar A.G."/>
        </authorList>
    </citation>
    <scope>NUCLEOTIDE SEQUENCE</scope>
    <source>
        <strain evidence="13">GMGI-L3</strain>
    </source>
</reference>
<dbReference type="InterPro" id="IPR017452">
    <property type="entry name" value="GPCR_Rhodpsn_7TM"/>
</dbReference>
<dbReference type="PRINTS" id="PR00237">
    <property type="entry name" value="GPCRRHODOPSN"/>
</dbReference>
<dbReference type="PANTHER" id="PTHR24228:SF59">
    <property type="entry name" value="NEUROPEPTIDE RECEPTOR 15"/>
    <property type="match status" value="1"/>
</dbReference>
<comment type="caution">
    <text evidence="13">The sequence shown here is derived from an EMBL/GenBank/DDBJ whole genome shotgun (WGS) entry which is preliminary data.</text>
</comment>
<dbReference type="InterPro" id="IPR000276">
    <property type="entry name" value="GPCR_Rhodpsn"/>
</dbReference>
<evidence type="ECO:0000256" key="8">
    <source>
        <dbReference type="ARBA" id="ARBA00023170"/>
    </source>
</evidence>
<feature type="transmembrane region" description="Helical" evidence="11">
    <location>
        <begin position="185"/>
        <end position="212"/>
    </location>
</feature>
<evidence type="ECO:0000256" key="7">
    <source>
        <dbReference type="ARBA" id="ARBA00023136"/>
    </source>
</evidence>
<feature type="domain" description="G-protein coupled receptors family 1 profile" evidence="12">
    <location>
        <begin position="164"/>
        <end position="426"/>
    </location>
</feature>
<keyword evidence="9 10" id="KW-0807">Transducer</keyword>
<comment type="subcellular location">
    <subcellularLocation>
        <location evidence="1">Cell membrane</location>
        <topology evidence="1">Multi-pass membrane protein</topology>
    </subcellularLocation>
</comment>
<keyword evidence="6 10" id="KW-0297">G-protein coupled receptor</keyword>
<feature type="transmembrane region" description="Helical" evidence="11">
    <location>
        <begin position="449"/>
        <end position="468"/>
    </location>
</feature>
<feature type="transmembrane region" description="Helical" evidence="11">
    <location>
        <begin position="378"/>
        <end position="397"/>
    </location>
</feature>
<dbReference type="Pfam" id="PF00001">
    <property type="entry name" value="7tm_1"/>
    <property type="match status" value="1"/>
</dbReference>